<accession>A0ABP6ZXW1</accession>
<gene>
    <name evidence="1" type="ORF">GCM10022236_24860</name>
</gene>
<protein>
    <recommendedName>
        <fullName evidence="3">Carboxypeptidase regulatory-like domain-containing protein</fullName>
    </recommendedName>
</protein>
<evidence type="ECO:0000313" key="2">
    <source>
        <dbReference type="Proteomes" id="UP001501490"/>
    </source>
</evidence>
<reference evidence="2" key="1">
    <citation type="journal article" date="2019" name="Int. J. Syst. Evol. Microbiol.">
        <title>The Global Catalogue of Microorganisms (GCM) 10K type strain sequencing project: providing services to taxonomists for standard genome sequencing and annotation.</title>
        <authorList>
            <consortium name="The Broad Institute Genomics Platform"/>
            <consortium name="The Broad Institute Genome Sequencing Center for Infectious Disease"/>
            <person name="Wu L."/>
            <person name="Ma J."/>
        </authorList>
    </citation>
    <scope>NUCLEOTIDE SEQUENCE [LARGE SCALE GENOMIC DNA]</scope>
    <source>
        <strain evidence="2">JCM 16929</strain>
    </source>
</reference>
<evidence type="ECO:0000313" key="1">
    <source>
        <dbReference type="EMBL" id="GAA3621533.1"/>
    </source>
</evidence>
<organism evidence="1 2">
    <name type="scientific">Microlunatus ginsengisoli</name>
    <dbReference type="NCBI Taxonomy" id="363863"/>
    <lineage>
        <taxon>Bacteria</taxon>
        <taxon>Bacillati</taxon>
        <taxon>Actinomycetota</taxon>
        <taxon>Actinomycetes</taxon>
        <taxon>Propionibacteriales</taxon>
        <taxon>Propionibacteriaceae</taxon>
        <taxon>Microlunatus</taxon>
    </lineage>
</organism>
<evidence type="ECO:0008006" key="3">
    <source>
        <dbReference type="Google" id="ProtNLM"/>
    </source>
</evidence>
<name>A0ABP6ZXW1_9ACTN</name>
<comment type="caution">
    <text evidence="1">The sequence shown here is derived from an EMBL/GenBank/DDBJ whole genome shotgun (WGS) entry which is preliminary data.</text>
</comment>
<proteinExistence type="predicted"/>
<dbReference type="EMBL" id="BAABAB010000016">
    <property type="protein sequence ID" value="GAA3621533.1"/>
    <property type="molecule type" value="Genomic_DNA"/>
</dbReference>
<keyword evidence="2" id="KW-1185">Reference proteome</keyword>
<sequence>MTTDPTPGPLDGDDDLMAELADALHTAHHPQYDLIVSNAQDAYCGTPLEDELARLVFDSWKAEHAGAIRSGDVRPPVRTLAFECCALSVEIEVYGGELIGQVGPPGPALVSMQPSAGEMVTVETDELGCFVLPRPPDGPLRFKVTHAGGRVVTEWTRLHFPE</sequence>
<dbReference type="RefSeq" id="WP_344804903.1">
    <property type="nucleotide sequence ID" value="NZ_BAABAB010000016.1"/>
</dbReference>
<dbReference type="Proteomes" id="UP001501490">
    <property type="component" value="Unassembled WGS sequence"/>
</dbReference>